<dbReference type="EC" id="3.1.3.18" evidence="1"/>
<dbReference type="GO" id="GO:0004713">
    <property type="term" value="F:protein tyrosine kinase activity"/>
    <property type="evidence" value="ECO:0007669"/>
    <property type="project" value="TreeGrafter"/>
</dbReference>
<dbReference type="Proteomes" id="UP000563601">
    <property type="component" value="Unassembled WGS sequence"/>
</dbReference>
<proteinExistence type="predicted"/>
<evidence type="ECO:0000313" key="1">
    <source>
        <dbReference type="EMBL" id="MBB5210020.1"/>
    </source>
</evidence>
<protein>
    <submittedName>
        <fullName evidence="2">HAD hydrolase-like protein</fullName>
    </submittedName>
    <submittedName>
        <fullName evidence="1">Phosphoglycolate phosphatase</fullName>
        <ecNumber evidence="1">3.1.3.18</ecNumber>
    </submittedName>
</protein>
<dbReference type="Gene3D" id="1.10.150.240">
    <property type="entry name" value="Putative phosphatase, domain 2"/>
    <property type="match status" value="1"/>
</dbReference>
<dbReference type="InterPro" id="IPR036412">
    <property type="entry name" value="HAD-like_sf"/>
</dbReference>
<dbReference type="Gene3D" id="3.40.50.1000">
    <property type="entry name" value="HAD superfamily/HAD-like"/>
    <property type="match status" value="1"/>
</dbReference>
<dbReference type="OrthoDB" id="9782449at2"/>
<reference evidence="1 4" key="2">
    <citation type="submission" date="2020-08" db="EMBL/GenBank/DDBJ databases">
        <title>Genomic Encyclopedia of Type Strains, Phase IV (KMG-IV): sequencing the most valuable type-strain genomes for metagenomic binning, comparative biology and taxonomic classification.</title>
        <authorList>
            <person name="Goeker M."/>
        </authorList>
    </citation>
    <scope>NUCLEOTIDE SEQUENCE [LARGE SCALE GENOMIC DNA]</scope>
    <source>
        <strain evidence="1 4">DSM 11525</strain>
    </source>
</reference>
<name>A0A6P1TCK9_9GAMM</name>
<keyword evidence="1" id="KW-0378">Hydrolase</keyword>
<dbReference type="SUPFAM" id="SSF56784">
    <property type="entry name" value="HAD-like"/>
    <property type="match status" value="1"/>
</dbReference>
<dbReference type="AlphaFoldDB" id="A0A6P1TCK9"/>
<accession>A0A6P1TCK9</accession>
<dbReference type="GO" id="GO:0008967">
    <property type="term" value="F:phosphoglycolate phosphatase activity"/>
    <property type="evidence" value="ECO:0007669"/>
    <property type="project" value="UniProtKB-EC"/>
</dbReference>
<gene>
    <name evidence="2" type="ORF">GTQ55_10995</name>
    <name evidence="1" type="ORF">HNQ53_000208</name>
</gene>
<dbReference type="PANTHER" id="PTHR43434:SF20">
    <property type="entry name" value="5'-NUCLEOTIDASE"/>
    <property type="match status" value="1"/>
</dbReference>
<dbReference type="InterPro" id="IPR023214">
    <property type="entry name" value="HAD_sf"/>
</dbReference>
<dbReference type="EMBL" id="CP047491">
    <property type="protein sequence ID" value="QHQ39455.1"/>
    <property type="molecule type" value="Genomic_DNA"/>
</dbReference>
<dbReference type="SFLD" id="SFLDG01129">
    <property type="entry name" value="C1.5:_HAD__Beta-PGM__Phosphata"/>
    <property type="match status" value="1"/>
</dbReference>
<reference evidence="2 3" key="1">
    <citation type="submission" date="2020-01" db="EMBL/GenBank/DDBJ databases">
        <title>The possibility of degradation of plastic by Microbulbifer hydrolyticus IRE-31.</title>
        <authorList>
            <person name="Liu L."/>
        </authorList>
    </citation>
    <scope>NUCLEOTIDE SEQUENCE [LARGE SCALE GENOMIC DNA]</scope>
    <source>
        <strain evidence="2 3">IRE-31</strain>
    </source>
</reference>
<dbReference type="InterPro" id="IPR023198">
    <property type="entry name" value="PGP-like_dom2"/>
</dbReference>
<dbReference type="SFLD" id="SFLDS00003">
    <property type="entry name" value="Haloacid_Dehalogenase"/>
    <property type="match status" value="1"/>
</dbReference>
<dbReference type="PANTHER" id="PTHR43434">
    <property type="entry name" value="PHOSPHOGLYCOLATE PHOSPHATASE"/>
    <property type="match status" value="1"/>
</dbReference>
<evidence type="ECO:0000313" key="2">
    <source>
        <dbReference type="EMBL" id="QHQ39455.1"/>
    </source>
</evidence>
<dbReference type="InterPro" id="IPR050155">
    <property type="entry name" value="HAD-like_hydrolase_sf"/>
</dbReference>
<dbReference type="RefSeq" id="WP_161858772.1">
    <property type="nucleotide sequence ID" value="NZ_CP047491.1"/>
</dbReference>
<keyword evidence="3" id="KW-1185">Reference proteome</keyword>
<evidence type="ECO:0000313" key="4">
    <source>
        <dbReference type="Proteomes" id="UP000563601"/>
    </source>
</evidence>
<dbReference type="Proteomes" id="UP000464675">
    <property type="component" value="Chromosome"/>
</dbReference>
<dbReference type="Pfam" id="PF13419">
    <property type="entry name" value="HAD_2"/>
    <property type="match status" value="1"/>
</dbReference>
<sequence>MPDYEWLLFDLDGTLSDPAEGFVNSMNHALVSHDYPARPASELTTYIGPPLEVTMGNLTGSKDSKRIRSLVDKYRERYSETGYAENSLYPGIADTLEHLSQTDGVRLGVCTSKRADFAKRILERFSLLHYFEFVSGGDVGIAKWQQLQGLLADRTISRRSLMIGDRHFDLSAAAKNALPSAGVLWGYGSREELTEHGPAHLFTRPVEIRDLFEHKQ</sequence>
<organism evidence="1 4">
    <name type="scientific">Microbulbifer hydrolyticus</name>
    <dbReference type="NCBI Taxonomy" id="48074"/>
    <lineage>
        <taxon>Bacteria</taxon>
        <taxon>Pseudomonadati</taxon>
        <taxon>Pseudomonadota</taxon>
        <taxon>Gammaproteobacteria</taxon>
        <taxon>Cellvibrionales</taxon>
        <taxon>Microbulbiferaceae</taxon>
        <taxon>Microbulbifer</taxon>
    </lineage>
</organism>
<dbReference type="EMBL" id="JACHHR010000001">
    <property type="protein sequence ID" value="MBB5210020.1"/>
    <property type="molecule type" value="Genomic_DNA"/>
</dbReference>
<evidence type="ECO:0000313" key="3">
    <source>
        <dbReference type="Proteomes" id="UP000464675"/>
    </source>
</evidence>
<dbReference type="InterPro" id="IPR041492">
    <property type="entry name" value="HAD_2"/>
</dbReference>
<dbReference type="GO" id="GO:0005829">
    <property type="term" value="C:cytosol"/>
    <property type="evidence" value="ECO:0007669"/>
    <property type="project" value="TreeGrafter"/>
</dbReference>